<dbReference type="GO" id="GO:0016020">
    <property type="term" value="C:membrane"/>
    <property type="evidence" value="ECO:0007669"/>
    <property type="project" value="UniProtKB-SubCell"/>
</dbReference>
<evidence type="ECO:0000256" key="4">
    <source>
        <dbReference type="ARBA" id="ARBA00022989"/>
    </source>
</evidence>
<feature type="transmembrane region" description="Helical" evidence="6">
    <location>
        <begin position="195"/>
        <end position="222"/>
    </location>
</feature>
<dbReference type="InterPro" id="IPR000742">
    <property type="entry name" value="EGF"/>
</dbReference>
<dbReference type="AlphaFoldDB" id="A0ABD3V583"/>
<dbReference type="PROSITE" id="PS00022">
    <property type="entry name" value="EGF_1"/>
    <property type="match status" value="1"/>
</dbReference>
<keyword evidence="5 6" id="KW-0472">Membrane</keyword>
<dbReference type="SUPFAM" id="SSF52200">
    <property type="entry name" value="Toll/Interleukin receptor TIR domain"/>
    <property type="match status" value="1"/>
</dbReference>
<keyword evidence="3" id="KW-0732">Signal</keyword>
<name>A0ABD3V583_SINWO</name>
<sequence>MNTFLRLSFVIVVMTTYIFHGRVLTCTITLCSIPNICGVGRECHTNPDTCECICTDNLTNIDCRDALNQSIHSPVTSPRTGATESVNNSSIEQSSDCSKNYTMNTQLCVIPCTYGYCEVDNITLKVKCTCYPRVTGEFCDEICCLDCGPYGTCGVDVENKAQYCNCLPNYIGKRCEIRRPVEDTDNPEQVQRETWYLWLVGVCAVILFVLLLLLIVLPYLMWKHRVILIMKIVHYFQSYEDQDNRIWDAFVSYRADPVDEEFVLRKLYSTLEIEMGFKLNLHFKDFAVGETIANNIIQAVQNSRRTIMVMSKNYVKSEFTRFEYQCAQHEMLQRKHRIIPILIEDITEIKDTIDPTLKVILNSVTYIVWPGENNPKELEKFWKRLELSMPKMRKVKDERTSVQQEVSAWPAGIYSNLHVYR</sequence>
<keyword evidence="4 6" id="KW-1133">Transmembrane helix</keyword>
<evidence type="ECO:0000313" key="9">
    <source>
        <dbReference type="Proteomes" id="UP001634394"/>
    </source>
</evidence>
<evidence type="ECO:0000256" key="3">
    <source>
        <dbReference type="ARBA" id="ARBA00022729"/>
    </source>
</evidence>
<comment type="caution">
    <text evidence="8">The sequence shown here is derived from an EMBL/GenBank/DDBJ whole genome shotgun (WGS) entry which is preliminary data.</text>
</comment>
<dbReference type="EMBL" id="JBJQND010000013">
    <property type="protein sequence ID" value="KAL3856794.1"/>
    <property type="molecule type" value="Genomic_DNA"/>
</dbReference>
<gene>
    <name evidence="8" type="ORF">ACJMK2_011511</name>
</gene>
<organism evidence="8 9">
    <name type="scientific">Sinanodonta woodiana</name>
    <name type="common">Chinese pond mussel</name>
    <name type="synonym">Anodonta woodiana</name>
    <dbReference type="NCBI Taxonomy" id="1069815"/>
    <lineage>
        <taxon>Eukaryota</taxon>
        <taxon>Metazoa</taxon>
        <taxon>Spiralia</taxon>
        <taxon>Lophotrochozoa</taxon>
        <taxon>Mollusca</taxon>
        <taxon>Bivalvia</taxon>
        <taxon>Autobranchia</taxon>
        <taxon>Heteroconchia</taxon>
        <taxon>Palaeoheterodonta</taxon>
        <taxon>Unionida</taxon>
        <taxon>Unionoidea</taxon>
        <taxon>Unionidae</taxon>
        <taxon>Unioninae</taxon>
        <taxon>Sinanodonta</taxon>
    </lineage>
</organism>
<dbReference type="Gene3D" id="3.40.50.10140">
    <property type="entry name" value="Toll/interleukin-1 receptor homology (TIR) domain"/>
    <property type="match status" value="1"/>
</dbReference>
<dbReference type="Proteomes" id="UP001634394">
    <property type="component" value="Unassembled WGS sequence"/>
</dbReference>
<dbReference type="PROSITE" id="PS50104">
    <property type="entry name" value="TIR"/>
    <property type="match status" value="1"/>
</dbReference>
<evidence type="ECO:0000313" key="8">
    <source>
        <dbReference type="EMBL" id="KAL3856794.1"/>
    </source>
</evidence>
<dbReference type="InterPro" id="IPR000157">
    <property type="entry name" value="TIR_dom"/>
</dbReference>
<feature type="domain" description="TIR" evidence="7">
    <location>
        <begin position="245"/>
        <end position="389"/>
    </location>
</feature>
<proteinExistence type="predicted"/>
<dbReference type="PANTHER" id="PTHR24365">
    <property type="entry name" value="TOLL-LIKE RECEPTOR"/>
    <property type="match status" value="1"/>
</dbReference>
<comment type="subcellular location">
    <subcellularLocation>
        <location evidence="1">Membrane</location>
    </subcellularLocation>
</comment>
<accession>A0ABD3V583</accession>
<evidence type="ECO:0000256" key="1">
    <source>
        <dbReference type="ARBA" id="ARBA00004370"/>
    </source>
</evidence>
<dbReference type="Pfam" id="PF01582">
    <property type="entry name" value="TIR"/>
    <property type="match status" value="1"/>
</dbReference>
<evidence type="ECO:0000256" key="6">
    <source>
        <dbReference type="SAM" id="Phobius"/>
    </source>
</evidence>
<evidence type="ECO:0000259" key="7">
    <source>
        <dbReference type="PROSITE" id="PS50104"/>
    </source>
</evidence>
<protein>
    <recommendedName>
        <fullName evidence="7">TIR domain-containing protein</fullName>
    </recommendedName>
</protein>
<dbReference type="PRINTS" id="PR01537">
    <property type="entry name" value="INTRLKN1R1F"/>
</dbReference>
<dbReference type="PANTHER" id="PTHR24365:SF541">
    <property type="entry name" value="PROTEIN TOLL-RELATED"/>
    <property type="match status" value="1"/>
</dbReference>
<evidence type="ECO:0000256" key="5">
    <source>
        <dbReference type="ARBA" id="ARBA00023136"/>
    </source>
</evidence>
<dbReference type="InterPro" id="IPR035897">
    <property type="entry name" value="Toll_tir_struct_dom_sf"/>
</dbReference>
<dbReference type="SMART" id="SM00255">
    <property type="entry name" value="TIR"/>
    <property type="match status" value="1"/>
</dbReference>
<keyword evidence="9" id="KW-1185">Reference proteome</keyword>
<keyword evidence="2 6" id="KW-0812">Transmembrane</keyword>
<evidence type="ECO:0000256" key="2">
    <source>
        <dbReference type="ARBA" id="ARBA00022692"/>
    </source>
</evidence>
<reference evidence="8 9" key="1">
    <citation type="submission" date="2024-11" db="EMBL/GenBank/DDBJ databases">
        <title>Chromosome-level genome assembly of the freshwater bivalve Anodonta woodiana.</title>
        <authorList>
            <person name="Chen X."/>
        </authorList>
    </citation>
    <scope>NUCLEOTIDE SEQUENCE [LARGE SCALE GENOMIC DNA]</scope>
    <source>
        <strain evidence="8">MN2024</strain>
        <tissue evidence="8">Gills</tissue>
    </source>
</reference>